<sequence>MDIIVLATGHEDNFVLDKYFYNFKDLANLDTFGKPIINRNYSVNFKIESEAALYLQGYAEESHGLVESL</sequence>
<dbReference type="Proteomes" id="UP000002837">
    <property type="component" value="Unassembled WGS sequence"/>
</dbReference>
<name>A0ABP2S471_LEPBO</name>
<gene>
    <name evidence="1" type="ORF">LEP1GSC128_0750</name>
</gene>
<dbReference type="Gene3D" id="3.50.50.60">
    <property type="entry name" value="FAD/NAD(P)-binding domain"/>
    <property type="match status" value="1"/>
</dbReference>
<organism evidence="1 2">
    <name type="scientific">Leptospira borgpetersenii str. 200801926</name>
    <dbReference type="NCBI Taxonomy" id="1193009"/>
    <lineage>
        <taxon>Bacteria</taxon>
        <taxon>Pseudomonadati</taxon>
        <taxon>Spirochaetota</taxon>
        <taxon>Spirochaetia</taxon>
        <taxon>Leptospirales</taxon>
        <taxon>Leptospiraceae</taxon>
        <taxon>Leptospira</taxon>
    </lineage>
</organism>
<protein>
    <submittedName>
        <fullName evidence="1">Uncharacterized protein</fullName>
    </submittedName>
</protein>
<comment type="caution">
    <text evidence="1">The sequence shown here is derived from an EMBL/GenBank/DDBJ whole genome shotgun (WGS) entry which is preliminary data.</text>
</comment>
<reference evidence="1" key="1">
    <citation type="submission" date="2012-09" db="EMBL/GenBank/DDBJ databases">
        <authorList>
            <person name="Harkins D.M."/>
            <person name="Durkin A.S."/>
            <person name="Brinkac L.M."/>
            <person name="Selengut J.D."/>
            <person name="Sanka R."/>
            <person name="DePew J."/>
            <person name="Purushe J."/>
            <person name="Picardeau M."/>
            <person name="Werts C."/>
            <person name="Goarant C."/>
            <person name="Vinetz J.M."/>
            <person name="Sutton G.G."/>
            <person name="Nelson W.C."/>
            <person name="Fouts D.E."/>
        </authorList>
    </citation>
    <scope>NUCLEOTIDE SEQUENCE [LARGE SCALE GENOMIC DNA]</scope>
    <source>
        <strain evidence="1">200801926</strain>
    </source>
</reference>
<proteinExistence type="predicted"/>
<evidence type="ECO:0000313" key="1">
    <source>
        <dbReference type="EMBL" id="EKP13858.1"/>
    </source>
</evidence>
<accession>A0ABP2S471</accession>
<dbReference type="EMBL" id="AKWJ02000023">
    <property type="protein sequence ID" value="EKP13858.1"/>
    <property type="molecule type" value="Genomic_DNA"/>
</dbReference>
<dbReference type="InterPro" id="IPR036188">
    <property type="entry name" value="FAD/NAD-bd_sf"/>
</dbReference>
<keyword evidence="2" id="KW-1185">Reference proteome</keyword>
<evidence type="ECO:0000313" key="2">
    <source>
        <dbReference type="Proteomes" id="UP000002837"/>
    </source>
</evidence>